<dbReference type="InterPro" id="IPR017896">
    <property type="entry name" value="4Fe4S_Fe-S-bd"/>
</dbReference>
<evidence type="ECO:0000313" key="6">
    <source>
        <dbReference type="EMBL" id="AGS52833.1"/>
    </source>
</evidence>
<dbReference type="PANTHER" id="PTHR43312:SF2">
    <property type="entry name" value="OXIDOREDUCTASE"/>
    <property type="match status" value="1"/>
</dbReference>
<evidence type="ECO:0000259" key="5">
    <source>
        <dbReference type="Pfam" id="PF13187"/>
    </source>
</evidence>
<protein>
    <submittedName>
        <fullName evidence="6">Aldo/keto reductase</fullName>
    </submittedName>
</protein>
<evidence type="ECO:0000256" key="1">
    <source>
        <dbReference type="ARBA" id="ARBA00022723"/>
    </source>
</evidence>
<dbReference type="InterPro" id="IPR023210">
    <property type="entry name" value="NADP_OxRdtase_dom"/>
</dbReference>
<dbReference type="GO" id="GO:0046872">
    <property type="term" value="F:metal ion binding"/>
    <property type="evidence" value="ECO:0007669"/>
    <property type="project" value="UniProtKB-KW"/>
</dbReference>
<dbReference type="EMBL" id="JQ844213">
    <property type="protein sequence ID" value="AGS52833.1"/>
    <property type="molecule type" value="Genomic_DNA"/>
</dbReference>
<keyword evidence="1" id="KW-0479">Metal-binding</keyword>
<dbReference type="SUPFAM" id="SSF46548">
    <property type="entry name" value="alpha-helical ferredoxin"/>
    <property type="match status" value="1"/>
</dbReference>
<dbReference type="AlphaFoldDB" id="A0A806K0J1"/>
<dbReference type="InterPro" id="IPR017900">
    <property type="entry name" value="4Fe4S_Fe_S_CS"/>
</dbReference>
<sequence>MRYKKLGKTNLEASILGFGAMRLPMVGDPGGLAGFDPKIPIDEARADKMVQYALDKGVNYFDTAYGYHGGKSETYLGKILHPVRTKVLLVTKLPVWNIQKTEDFERIFQEQLGKLQTDYLDVYLVHSFNSIYWEKLKRFGVLEFLDKLKADGRIRAAGFSFHDEIKVFKQIIDAYDWDAAMIQYNFYDQDYQAGREGLRYAAGRGLGVIAMEPLRGGKLVNRIPGEAQKIWDSAAVKRTPAEWGMRWVWNHPEVSVLLSGASSLDQVRENTEMIKYAEPNSLTAEELDLFDRVRGVYRSKLKVDCTSCAYCMPCPAGVDIMTNFQLYNEIFLSDDKELSSFFYNNLMDKSQQAVNCTDCGACAEKCPQKIDIARDLKEAVKMLGKPAVSGQ</sequence>
<dbReference type="Gene3D" id="1.10.1060.10">
    <property type="entry name" value="Alpha-helical ferredoxin"/>
    <property type="match status" value="1"/>
</dbReference>
<dbReference type="PROSITE" id="PS00198">
    <property type="entry name" value="4FE4S_FER_1"/>
    <property type="match status" value="1"/>
</dbReference>
<name>A0A806K0J1_9BACT</name>
<dbReference type="SUPFAM" id="SSF51430">
    <property type="entry name" value="NAD(P)-linked oxidoreductase"/>
    <property type="match status" value="1"/>
</dbReference>
<dbReference type="CDD" id="cd19096">
    <property type="entry name" value="AKR_Fe-S_oxidoreductase"/>
    <property type="match status" value="1"/>
</dbReference>
<dbReference type="Pfam" id="PF13187">
    <property type="entry name" value="Fer4_9"/>
    <property type="match status" value="1"/>
</dbReference>
<evidence type="ECO:0000256" key="3">
    <source>
        <dbReference type="ARBA" id="ARBA00023014"/>
    </source>
</evidence>
<dbReference type="InterPro" id="IPR053135">
    <property type="entry name" value="AKR2_Oxidoreductase"/>
</dbReference>
<dbReference type="InterPro" id="IPR009051">
    <property type="entry name" value="Helical_ferredxn"/>
</dbReference>
<keyword evidence="2" id="KW-0408">Iron</keyword>
<feature type="domain" description="4Fe-4S ferredoxin-type" evidence="5">
    <location>
        <begin position="304"/>
        <end position="369"/>
    </location>
</feature>
<dbReference type="Pfam" id="PF00248">
    <property type="entry name" value="Aldo_ket_red"/>
    <property type="match status" value="1"/>
</dbReference>
<proteinExistence type="predicted"/>
<dbReference type="Gene3D" id="3.20.20.100">
    <property type="entry name" value="NADP-dependent oxidoreductase domain"/>
    <property type="match status" value="1"/>
</dbReference>
<dbReference type="GO" id="GO:0051536">
    <property type="term" value="F:iron-sulfur cluster binding"/>
    <property type="evidence" value="ECO:0007669"/>
    <property type="project" value="UniProtKB-KW"/>
</dbReference>
<dbReference type="PANTHER" id="PTHR43312">
    <property type="entry name" value="D-THREO-ALDOSE 1-DEHYDROGENASE"/>
    <property type="match status" value="1"/>
</dbReference>
<organism evidence="6">
    <name type="scientific">uncultured bacterium contig00009</name>
    <dbReference type="NCBI Taxonomy" id="1181501"/>
    <lineage>
        <taxon>Bacteria</taxon>
        <taxon>environmental samples</taxon>
    </lineage>
</organism>
<evidence type="ECO:0000259" key="4">
    <source>
        <dbReference type="Pfam" id="PF00248"/>
    </source>
</evidence>
<accession>A0A806K0J1</accession>
<keyword evidence="3" id="KW-0411">Iron-sulfur</keyword>
<reference evidence="6" key="1">
    <citation type="submission" date="2012-03" db="EMBL/GenBank/DDBJ databases">
        <title>Functional metagenomics reveals considerable lignocellulase gene clusters in the gut microbiome of a wood-feeding higher termite.</title>
        <authorList>
            <person name="Liu N."/>
        </authorList>
    </citation>
    <scope>NUCLEOTIDE SEQUENCE</scope>
</reference>
<dbReference type="InterPro" id="IPR036812">
    <property type="entry name" value="NAD(P)_OxRdtase_dom_sf"/>
</dbReference>
<evidence type="ECO:0000256" key="2">
    <source>
        <dbReference type="ARBA" id="ARBA00023004"/>
    </source>
</evidence>
<feature type="domain" description="NADP-dependent oxidoreductase" evidence="4">
    <location>
        <begin position="39"/>
        <end position="275"/>
    </location>
</feature>